<feature type="compositionally biased region" description="Basic and acidic residues" evidence="1">
    <location>
        <begin position="124"/>
        <end position="144"/>
    </location>
</feature>
<dbReference type="EMBL" id="CAXKWB010084214">
    <property type="protein sequence ID" value="CAL4209005.1"/>
    <property type="molecule type" value="Genomic_DNA"/>
</dbReference>
<name>A0AAV2SMQ3_MEGNR</name>
<comment type="caution">
    <text evidence="2">The sequence shown here is derived from an EMBL/GenBank/DDBJ whole genome shotgun (WGS) entry which is preliminary data.</text>
</comment>
<evidence type="ECO:0000313" key="2">
    <source>
        <dbReference type="EMBL" id="CAL4209005.1"/>
    </source>
</evidence>
<reference evidence="2 3" key="1">
    <citation type="submission" date="2024-05" db="EMBL/GenBank/DDBJ databases">
        <authorList>
            <person name="Wallberg A."/>
        </authorList>
    </citation>
    <scope>NUCLEOTIDE SEQUENCE [LARGE SCALE GENOMIC DNA]</scope>
</reference>
<feature type="non-terminal residue" evidence="2">
    <location>
        <position position="1"/>
    </location>
</feature>
<feature type="compositionally biased region" description="Polar residues" evidence="1">
    <location>
        <begin position="110"/>
        <end position="123"/>
    </location>
</feature>
<feature type="non-terminal residue" evidence="2">
    <location>
        <position position="144"/>
    </location>
</feature>
<dbReference type="Proteomes" id="UP001497623">
    <property type="component" value="Unassembled WGS sequence"/>
</dbReference>
<evidence type="ECO:0000256" key="1">
    <source>
        <dbReference type="SAM" id="MobiDB-lite"/>
    </source>
</evidence>
<sequence>RLEANNKIKTDEVESKTSELNQLKKKLECVESDLINKREQLEGLNEKLASINSGASQPEHTSSVSSPEVNNEQLEQVQAKIKEKDSEIIGLKKTIANLEGELSNREADGQDNQSEMMSCSTISRAEDAQRMKELEDTFEERYMK</sequence>
<accession>A0AAV2SMQ3</accession>
<gene>
    <name evidence="2" type="ORF">MNOR_LOCUS38186</name>
</gene>
<keyword evidence="3" id="KW-1185">Reference proteome</keyword>
<proteinExistence type="predicted"/>
<protein>
    <submittedName>
        <fullName evidence="2">Uncharacterized protein</fullName>
    </submittedName>
</protein>
<evidence type="ECO:0000313" key="3">
    <source>
        <dbReference type="Proteomes" id="UP001497623"/>
    </source>
</evidence>
<dbReference type="Gene3D" id="1.10.287.1490">
    <property type="match status" value="1"/>
</dbReference>
<feature type="region of interest" description="Disordered" evidence="1">
    <location>
        <begin position="1"/>
        <end position="20"/>
    </location>
</feature>
<feature type="compositionally biased region" description="Basic and acidic residues" evidence="1">
    <location>
        <begin position="1"/>
        <end position="17"/>
    </location>
</feature>
<organism evidence="2 3">
    <name type="scientific">Meganyctiphanes norvegica</name>
    <name type="common">Northern krill</name>
    <name type="synonym">Thysanopoda norvegica</name>
    <dbReference type="NCBI Taxonomy" id="48144"/>
    <lineage>
        <taxon>Eukaryota</taxon>
        <taxon>Metazoa</taxon>
        <taxon>Ecdysozoa</taxon>
        <taxon>Arthropoda</taxon>
        <taxon>Crustacea</taxon>
        <taxon>Multicrustacea</taxon>
        <taxon>Malacostraca</taxon>
        <taxon>Eumalacostraca</taxon>
        <taxon>Eucarida</taxon>
        <taxon>Euphausiacea</taxon>
        <taxon>Euphausiidae</taxon>
        <taxon>Meganyctiphanes</taxon>
    </lineage>
</organism>
<feature type="region of interest" description="Disordered" evidence="1">
    <location>
        <begin position="48"/>
        <end position="73"/>
    </location>
</feature>
<feature type="region of interest" description="Disordered" evidence="1">
    <location>
        <begin position="100"/>
        <end position="144"/>
    </location>
</feature>
<feature type="compositionally biased region" description="Polar residues" evidence="1">
    <location>
        <begin position="50"/>
        <end position="73"/>
    </location>
</feature>
<dbReference type="AlphaFoldDB" id="A0AAV2SMQ3"/>